<gene>
    <name evidence="1" type="ORF">K7862_19195</name>
</gene>
<dbReference type="Proteomes" id="UP000778578">
    <property type="component" value="Unassembled WGS sequence"/>
</dbReference>
<protein>
    <recommendedName>
        <fullName evidence="3">C2H2-type domain-containing protein</fullName>
    </recommendedName>
</protein>
<dbReference type="RefSeq" id="WP_222964079.1">
    <property type="nucleotide sequence ID" value="NZ_JAINZZ010000023.1"/>
</dbReference>
<evidence type="ECO:0000313" key="1">
    <source>
        <dbReference type="EMBL" id="MBY8879748.1"/>
    </source>
</evidence>
<name>A0ABS7Q9B7_9ACTN</name>
<proteinExistence type="predicted"/>
<evidence type="ECO:0008006" key="3">
    <source>
        <dbReference type="Google" id="ProtNLM"/>
    </source>
</evidence>
<comment type="caution">
    <text evidence="1">The sequence shown here is derived from an EMBL/GenBank/DDBJ whole genome shotgun (WGS) entry which is preliminary data.</text>
</comment>
<reference evidence="1 2" key="1">
    <citation type="submission" date="2021-08" db="EMBL/GenBank/DDBJ databases">
        <title>WGS of actinomycetes from Thailand.</title>
        <authorList>
            <person name="Thawai C."/>
        </authorList>
    </citation>
    <scope>NUCLEOTIDE SEQUENCE [LARGE SCALE GENOMIC DNA]</scope>
    <source>
        <strain evidence="1 2">PLK6-54</strain>
    </source>
</reference>
<keyword evidence="2" id="KW-1185">Reference proteome</keyword>
<sequence length="153" mass="17233">MSTRERNCQTCGIRCRKGWLRVHTKGQVHARTANLDPDGEESVYCSEACLRVRLLGPGEEAGLIRELERKLRNTRRSARDVDFDYYGTPQQDLDIVRSVLRAVADQAQVLQETDPSKAVPGSEEAERFQHAAANIMRLLDGHLNPRRPAAPRA</sequence>
<evidence type="ECO:0000313" key="2">
    <source>
        <dbReference type="Proteomes" id="UP000778578"/>
    </source>
</evidence>
<dbReference type="EMBL" id="JAINZZ010000023">
    <property type="protein sequence ID" value="MBY8879748.1"/>
    <property type="molecule type" value="Genomic_DNA"/>
</dbReference>
<organism evidence="1 2">
    <name type="scientific">Actinacidiphila acidipaludis</name>
    <dbReference type="NCBI Taxonomy" id="2873382"/>
    <lineage>
        <taxon>Bacteria</taxon>
        <taxon>Bacillati</taxon>
        <taxon>Actinomycetota</taxon>
        <taxon>Actinomycetes</taxon>
        <taxon>Kitasatosporales</taxon>
        <taxon>Streptomycetaceae</taxon>
        <taxon>Actinacidiphila</taxon>
    </lineage>
</organism>
<accession>A0ABS7Q9B7</accession>